<proteinExistence type="inferred from homology"/>
<feature type="compositionally biased region" description="Basic and acidic residues" evidence="5">
    <location>
        <begin position="66"/>
        <end position="88"/>
    </location>
</feature>
<evidence type="ECO:0000256" key="3">
    <source>
        <dbReference type="ARBA" id="ARBA00023306"/>
    </source>
</evidence>
<name>A0A4Y9ZQV5_9AGAM</name>
<evidence type="ECO:0000259" key="6">
    <source>
        <dbReference type="SMART" id="SM00385"/>
    </source>
</evidence>
<feature type="domain" description="Cyclin C-terminal" evidence="7">
    <location>
        <begin position="376"/>
        <end position="490"/>
    </location>
</feature>
<reference evidence="8 9" key="1">
    <citation type="submission" date="2019-02" db="EMBL/GenBank/DDBJ databases">
        <title>Genome sequencing of the rare red list fungi Hericium alpestre (H. flagellum).</title>
        <authorList>
            <person name="Buettner E."/>
            <person name="Kellner H."/>
        </authorList>
    </citation>
    <scope>NUCLEOTIDE SEQUENCE [LARGE SCALE GENOMIC DNA]</scope>
    <source>
        <strain evidence="8 9">DSM 108284</strain>
    </source>
</reference>
<dbReference type="InterPro" id="IPR006671">
    <property type="entry name" value="Cyclin_N"/>
</dbReference>
<sequence length="506" mass="57797">MAHRLPLRNRAGIQRNKNVDENATSKLRQATAISVARNAPSVAATKNGGPQRVVLNEVTTTAVNRKETLRKLTGKDGKEKDSDADLKRGRSSATTGAQRVAVPAQRGSTQSTAAARIPLRAQRPSSQPVQREVSEPPAPVVIAIDEEDTEDEREQSMEIEEVDEEPFLEARPTKQNLLVGEEEIEAMIGVQINDIETAQEGPVKYIWPDYSPGHMSHYQDEIERIRHNFAEESEAFDASMVSEYAEEIFEYMIELEDACMPNPNYMTVQNEISWPMRQTLVDWLLQVHLRYHMLPETLWIAVNIVDRFLSQRIVSLVKLQLVGVTAMFIASKYEEILAPSVDEFVYMTENGYTKEEILKGERIVLQTLDFRVSQYCSPYSWMRKISKADDYDIQTRTLSKFLTEVTLLDWRFVRVKPSMVAAVGMYTARQMLGGDWDEAFVNYSGFTQEQLIPGYQMMMEKLSEPGFEKLYVCKKYAHKKFLKASLFALEWARSQMADQNEGMLME</sequence>
<dbReference type="Pfam" id="PF02984">
    <property type="entry name" value="Cyclin_C"/>
    <property type="match status" value="1"/>
</dbReference>
<evidence type="ECO:0000313" key="8">
    <source>
        <dbReference type="EMBL" id="TFY76610.1"/>
    </source>
</evidence>
<dbReference type="SUPFAM" id="SSF47954">
    <property type="entry name" value="Cyclin-like"/>
    <property type="match status" value="2"/>
</dbReference>
<dbReference type="GO" id="GO:0016538">
    <property type="term" value="F:cyclin-dependent protein serine/threonine kinase regulator activity"/>
    <property type="evidence" value="ECO:0007669"/>
    <property type="project" value="InterPro"/>
</dbReference>
<dbReference type="PROSITE" id="PS00292">
    <property type="entry name" value="CYCLINS"/>
    <property type="match status" value="1"/>
</dbReference>
<evidence type="ECO:0000313" key="9">
    <source>
        <dbReference type="Proteomes" id="UP000298061"/>
    </source>
</evidence>
<dbReference type="InterPro" id="IPR004367">
    <property type="entry name" value="Cyclin_C-dom"/>
</dbReference>
<organism evidence="8 9">
    <name type="scientific">Hericium alpestre</name>
    <dbReference type="NCBI Taxonomy" id="135208"/>
    <lineage>
        <taxon>Eukaryota</taxon>
        <taxon>Fungi</taxon>
        <taxon>Dikarya</taxon>
        <taxon>Basidiomycota</taxon>
        <taxon>Agaricomycotina</taxon>
        <taxon>Agaricomycetes</taxon>
        <taxon>Russulales</taxon>
        <taxon>Hericiaceae</taxon>
        <taxon>Hericium</taxon>
    </lineage>
</organism>
<dbReference type="PIRSF" id="PIRSF001771">
    <property type="entry name" value="Cyclin_A_B_D_E"/>
    <property type="match status" value="1"/>
</dbReference>
<dbReference type="SMART" id="SM00385">
    <property type="entry name" value="CYCLIN"/>
    <property type="match status" value="2"/>
</dbReference>
<dbReference type="GO" id="GO:0044772">
    <property type="term" value="P:mitotic cell cycle phase transition"/>
    <property type="evidence" value="ECO:0007669"/>
    <property type="project" value="InterPro"/>
</dbReference>
<evidence type="ECO:0000256" key="4">
    <source>
        <dbReference type="RuleBase" id="RU000383"/>
    </source>
</evidence>
<evidence type="ECO:0000256" key="2">
    <source>
        <dbReference type="ARBA" id="ARBA00023127"/>
    </source>
</evidence>
<accession>A0A4Y9ZQV5</accession>
<feature type="domain" description="Cyclin-like" evidence="6">
    <location>
        <begin position="282"/>
        <end position="366"/>
    </location>
</feature>
<dbReference type="Pfam" id="PF00134">
    <property type="entry name" value="Cyclin_N"/>
    <property type="match status" value="1"/>
</dbReference>
<dbReference type="OrthoDB" id="5590282at2759"/>
<dbReference type="FunFam" id="1.10.472.10:FF:000001">
    <property type="entry name" value="G2/mitotic-specific cyclin"/>
    <property type="match status" value="1"/>
</dbReference>
<comment type="similarity">
    <text evidence="4">Belongs to the cyclin family.</text>
</comment>
<dbReference type="STRING" id="135208.A0A4Y9ZQV5"/>
<keyword evidence="3" id="KW-0131">Cell cycle</keyword>
<dbReference type="Gene3D" id="1.10.472.10">
    <property type="entry name" value="Cyclin-like"/>
    <property type="match status" value="2"/>
</dbReference>
<dbReference type="InterPro" id="IPR013763">
    <property type="entry name" value="Cyclin-like_dom"/>
</dbReference>
<dbReference type="Proteomes" id="UP000298061">
    <property type="component" value="Unassembled WGS sequence"/>
</dbReference>
<dbReference type="PANTHER" id="PTHR10177">
    <property type="entry name" value="CYCLINS"/>
    <property type="match status" value="1"/>
</dbReference>
<protein>
    <submittedName>
        <fullName evidence="8">Uncharacterized protein</fullName>
    </submittedName>
</protein>
<comment type="caution">
    <text evidence="8">The sequence shown here is derived from an EMBL/GenBank/DDBJ whole genome shotgun (WGS) entry which is preliminary data.</text>
</comment>
<dbReference type="GO" id="GO:0051301">
    <property type="term" value="P:cell division"/>
    <property type="evidence" value="ECO:0007669"/>
    <property type="project" value="UniProtKB-KW"/>
</dbReference>
<keyword evidence="9" id="KW-1185">Reference proteome</keyword>
<keyword evidence="1" id="KW-0132">Cell division</keyword>
<feature type="domain" description="Cyclin-like" evidence="6">
    <location>
        <begin position="380"/>
        <end position="460"/>
    </location>
</feature>
<dbReference type="InterPro" id="IPR046965">
    <property type="entry name" value="Cyclin_A/B-like"/>
</dbReference>
<dbReference type="AlphaFoldDB" id="A0A4Y9ZQV5"/>
<dbReference type="InterPro" id="IPR039361">
    <property type="entry name" value="Cyclin"/>
</dbReference>
<dbReference type="EMBL" id="SFCI01001154">
    <property type="protein sequence ID" value="TFY76610.1"/>
    <property type="molecule type" value="Genomic_DNA"/>
</dbReference>
<dbReference type="InterPro" id="IPR048258">
    <property type="entry name" value="Cyclins_cyclin-box"/>
</dbReference>
<feature type="region of interest" description="Disordered" evidence="5">
    <location>
        <begin position="66"/>
        <end position="135"/>
    </location>
</feature>
<evidence type="ECO:0000256" key="5">
    <source>
        <dbReference type="SAM" id="MobiDB-lite"/>
    </source>
</evidence>
<dbReference type="CDD" id="cd20512">
    <property type="entry name" value="CYCLIN_CLBs_yeast_rpt2"/>
    <property type="match status" value="1"/>
</dbReference>
<dbReference type="InterPro" id="IPR036915">
    <property type="entry name" value="Cyclin-like_sf"/>
</dbReference>
<evidence type="ECO:0000259" key="7">
    <source>
        <dbReference type="SMART" id="SM01332"/>
    </source>
</evidence>
<feature type="region of interest" description="Disordered" evidence="5">
    <location>
        <begin position="1"/>
        <end position="24"/>
    </location>
</feature>
<keyword evidence="2 4" id="KW-0195">Cyclin</keyword>
<gene>
    <name evidence="8" type="ORF">EWM64_g7402</name>
</gene>
<evidence type="ECO:0000256" key="1">
    <source>
        <dbReference type="ARBA" id="ARBA00022618"/>
    </source>
</evidence>
<dbReference type="SMART" id="SM01332">
    <property type="entry name" value="Cyclin_C"/>
    <property type="match status" value="1"/>
</dbReference>